<evidence type="ECO:0000259" key="5">
    <source>
        <dbReference type="Pfam" id="PF16925"/>
    </source>
</evidence>
<accession>A0A229TB45</accession>
<sequence>MARTGRPRGFDPADALERARGIFWASGYGGTSIQDLVDGLAVERGSLYATFGDKRQLYLEAVKSYWADYERALEPALATIPLLPALRELLVMPAQLGAAAADPQAPHGCMMGNTAAELVPQDDEATAIVRESFARFVRMMADALRAAQHRGEVTTASAPEAQAQLLLVVAEGTSLLARAGTDPAAATAAIDVALEGLRQAP</sequence>
<dbReference type="SUPFAM" id="SSF46689">
    <property type="entry name" value="Homeodomain-like"/>
    <property type="match status" value="1"/>
</dbReference>
<dbReference type="Pfam" id="PF00440">
    <property type="entry name" value="TetR_N"/>
    <property type="match status" value="1"/>
</dbReference>
<feature type="domain" description="Tetracyclin repressor-like C-terminal" evidence="5">
    <location>
        <begin position="88"/>
        <end position="190"/>
    </location>
</feature>
<dbReference type="AlphaFoldDB" id="A0A229TB45"/>
<keyword evidence="1" id="KW-0805">Transcription regulation</keyword>
<keyword evidence="7" id="KW-1185">Reference proteome</keyword>
<reference evidence="7" key="1">
    <citation type="submission" date="2017-07" db="EMBL/GenBank/DDBJ databases">
        <title>Comparative genome mining reveals phylogenetic distribution patterns of secondary metabolites in Amycolatopsis.</title>
        <authorList>
            <person name="Adamek M."/>
            <person name="Alanjary M."/>
            <person name="Sales-Ortells H."/>
            <person name="Goodfellow M."/>
            <person name="Bull A.T."/>
            <person name="Kalinowski J."/>
            <person name="Ziemert N."/>
        </authorList>
    </citation>
    <scope>NUCLEOTIDE SEQUENCE [LARGE SCALE GENOMIC DNA]</scope>
    <source>
        <strain evidence="7">H5</strain>
    </source>
</reference>
<protein>
    <submittedName>
        <fullName evidence="6">TetR family transcriptional regulator</fullName>
    </submittedName>
</protein>
<dbReference type="InterPro" id="IPR011075">
    <property type="entry name" value="TetR_C"/>
</dbReference>
<evidence type="ECO:0000256" key="1">
    <source>
        <dbReference type="ARBA" id="ARBA00023015"/>
    </source>
</evidence>
<organism evidence="6 7">
    <name type="scientific">Amycolatopsis vastitatis</name>
    <dbReference type="NCBI Taxonomy" id="1905142"/>
    <lineage>
        <taxon>Bacteria</taxon>
        <taxon>Bacillati</taxon>
        <taxon>Actinomycetota</taxon>
        <taxon>Actinomycetes</taxon>
        <taxon>Pseudonocardiales</taxon>
        <taxon>Pseudonocardiaceae</taxon>
        <taxon>Amycolatopsis</taxon>
    </lineage>
</organism>
<dbReference type="InterPro" id="IPR001647">
    <property type="entry name" value="HTH_TetR"/>
</dbReference>
<dbReference type="PANTHER" id="PTHR47506">
    <property type="entry name" value="TRANSCRIPTIONAL REGULATORY PROTEIN"/>
    <property type="match status" value="1"/>
</dbReference>
<dbReference type="Proteomes" id="UP000215199">
    <property type="component" value="Unassembled WGS sequence"/>
</dbReference>
<keyword evidence="3" id="KW-0804">Transcription</keyword>
<evidence type="ECO:0000259" key="4">
    <source>
        <dbReference type="Pfam" id="PF00440"/>
    </source>
</evidence>
<feature type="domain" description="HTH tetR-type" evidence="4">
    <location>
        <begin position="16"/>
        <end position="61"/>
    </location>
</feature>
<dbReference type="RefSeq" id="WP_093947797.1">
    <property type="nucleotide sequence ID" value="NZ_NMUL01000010.1"/>
</dbReference>
<evidence type="ECO:0000256" key="3">
    <source>
        <dbReference type="ARBA" id="ARBA00023163"/>
    </source>
</evidence>
<evidence type="ECO:0000313" key="6">
    <source>
        <dbReference type="EMBL" id="OXM68475.1"/>
    </source>
</evidence>
<evidence type="ECO:0000313" key="7">
    <source>
        <dbReference type="Proteomes" id="UP000215199"/>
    </source>
</evidence>
<dbReference type="OrthoDB" id="9805134at2"/>
<dbReference type="Gene3D" id="1.10.10.60">
    <property type="entry name" value="Homeodomain-like"/>
    <property type="match status" value="1"/>
</dbReference>
<dbReference type="Gene3D" id="1.10.357.10">
    <property type="entry name" value="Tetracycline Repressor, domain 2"/>
    <property type="match status" value="1"/>
</dbReference>
<proteinExistence type="predicted"/>
<dbReference type="InterPro" id="IPR036271">
    <property type="entry name" value="Tet_transcr_reg_TetR-rel_C_sf"/>
</dbReference>
<gene>
    <name evidence="6" type="ORF">CF165_13265</name>
</gene>
<dbReference type="GO" id="GO:0003677">
    <property type="term" value="F:DNA binding"/>
    <property type="evidence" value="ECO:0007669"/>
    <property type="project" value="UniProtKB-KW"/>
</dbReference>
<dbReference type="PANTHER" id="PTHR47506:SF1">
    <property type="entry name" value="HTH-TYPE TRANSCRIPTIONAL REGULATOR YJDC"/>
    <property type="match status" value="1"/>
</dbReference>
<evidence type="ECO:0000256" key="2">
    <source>
        <dbReference type="ARBA" id="ARBA00023125"/>
    </source>
</evidence>
<comment type="caution">
    <text evidence="6">The sequence shown here is derived from an EMBL/GenBank/DDBJ whole genome shotgun (WGS) entry which is preliminary data.</text>
</comment>
<dbReference type="EMBL" id="NMUL01000010">
    <property type="protein sequence ID" value="OXM68475.1"/>
    <property type="molecule type" value="Genomic_DNA"/>
</dbReference>
<dbReference type="InterPro" id="IPR009057">
    <property type="entry name" value="Homeodomain-like_sf"/>
</dbReference>
<keyword evidence="2" id="KW-0238">DNA-binding</keyword>
<dbReference type="Pfam" id="PF16925">
    <property type="entry name" value="TetR_C_13"/>
    <property type="match status" value="1"/>
</dbReference>
<dbReference type="SUPFAM" id="SSF48498">
    <property type="entry name" value="Tetracyclin repressor-like, C-terminal domain"/>
    <property type="match status" value="1"/>
</dbReference>
<name>A0A229TB45_9PSEU</name>